<accession>A0A6N7ITZ3</accession>
<dbReference type="InterPro" id="IPR001830">
    <property type="entry name" value="Glyco_trans_20"/>
</dbReference>
<dbReference type="AlphaFoldDB" id="A0A6N7ITZ3"/>
<dbReference type="GO" id="GO:0003825">
    <property type="term" value="F:alpha,alpha-trehalose-phosphate synthase (UDP-forming) activity"/>
    <property type="evidence" value="ECO:0007669"/>
    <property type="project" value="TreeGrafter"/>
</dbReference>
<organism evidence="2 3">
    <name type="scientific">Desulfofundulus thermobenzoicus</name>
    <dbReference type="NCBI Taxonomy" id="29376"/>
    <lineage>
        <taxon>Bacteria</taxon>
        <taxon>Bacillati</taxon>
        <taxon>Bacillota</taxon>
        <taxon>Clostridia</taxon>
        <taxon>Eubacteriales</taxon>
        <taxon>Peptococcaceae</taxon>
        <taxon>Desulfofundulus</taxon>
    </lineage>
</organism>
<dbReference type="EMBL" id="WHYR01000033">
    <property type="protein sequence ID" value="MQL52927.1"/>
    <property type="molecule type" value="Genomic_DNA"/>
</dbReference>
<dbReference type="PANTHER" id="PTHR10788:SF106">
    <property type="entry name" value="BCDNA.GH08860"/>
    <property type="match status" value="1"/>
</dbReference>
<reference evidence="2 3" key="1">
    <citation type="submission" date="2019-10" db="EMBL/GenBank/DDBJ databases">
        <title>Comparative genomics of sulfur disproportionating microorganisms.</title>
        <authorList>
            <person name="Ward L.M."/>
            <person name="Bertran E."/>
            <person name="Johnston D."/>
        </authorList>
    </citation>
    <scope>NUCLEOTIDE SEQUENCE [LARGE SCALE GENOMIC DNA]</scope>
    <source>
        <strain evidence="2 3">DSM 14055</strain>
    </source>
</reference>
<protein>
    <submittedName>
        <fullName evidence="2">Trehalose-6-phosphate synthase</fullName>
    </submittedName>
</protein>
<proteinExistence type="inferred from homology"/>
<comment type="similarity">
    <text evidence="1">Belongs to the glycosyltransferase 20 family.</text>
</comment>
<evidence type="ECO:0000313" key="2">
    <source>
        <dbReference type="EMBL" id="MQL52927.1"/>
    </source>
</evidence>
<dbReference type="GO" id="GO:0005992">
    <property type="term" value="P:trehalose biosynthetic process"/>
    <property type="evidence" value="ECO:0007669"/>
    <property type="project" value="InterPro"/>
</dbReference>
<dbReference type="CDD" id="cd03788">
    <property type="entry name" value="GT20_TPS"/>
    <property type="match status" value="1"/>
</dbReference>
<gene>
    <name evidence="2" type="ORF">GFC01_11780</name>
</gene>
<evidence type="ECO:0000313" key="3">
    <source>
        <dbReference type="Proteomes" id="UP000441717"/>
    </source>
</evidence>
<dbReference type="Gene3D" id="3.40.50.2000">
    <property type="entry name" value="Glycogen Phosphorylase B"/>
    <property type="match status" value="2"/>
</dbReference>
<comment type="caution">
    <text evidence="2">The sequence shown here is derived from an EMBL/GenBank/DDBJ whole genome shotgun (WGS) entry which is preliminary data.</text>
</comment>
<evidence type="ECO:0000256" key="1">
    <source>
        <dbReference type="ARBA" id="ARBA00008799"/>
    </source>
</evidence>
<sequence>MYGIFYKKRILKEVFALQGKSNPQIVVISNRGAYAFQERDRELIPKRTVGGLASALEPVLTDYGGTWISWCGRLDKPDLERGIRLGVPPGESRYHIQEVLLTREEHDLYYHGFCNAALWPLCHQLTDRCSFQKNYWEAYRKVNQKFARAARNIKKENPRDIFWIHDFHLSLVPQYLRHQLPDARIAFFWHIPFPPADTFHILPWSRQIIYGLLGCNAIAFHTDQYVQNFLDAVSFFYPVTIFREQGLILFRNRKIYVQALPVGINYHHFEQLAADPLVRARAQEIRQSLGAEKIILGVDRLDYTKGIPQRLQAMACLLEKYPGYRGRVTLLQIAVPTRNGIGEYGVLKKEVERLVGEVNGRYDQGQGAIPVRYRHVSLDQEELVAHYLAADVLLVTALRDGLNLVAKEFVASRIDGRGVLVLSPFAGAARELQGALLANPYEPSHLATRIKLALEMPLAEQKSRLESLRRVVRSRDVRWWWQNNLKPVKSPYTTFTPATGMAGVSQGGQAT</sequence>
<name>A0A6N7ITZ3_9FIRM</name>
<dbReference type="Pfam" id="PF00982">
    <property type="entry name" value="Glyco_transf_20"/>
    <property type="match status" value="1"/>
</dbReference>
<dbReference type="SUPFAM" id="SSF53756">
    <property type="entry name" value="UDP-Glycosyltransferase/glycogen phosphorylase"/>
    <property type="match status" value="1"/>
</dbReference>
<dbReference type="Proteomes" id="UP000441717">
    <property type="component" value="Unassembled WGS sequence"/>
</dbReference>
<dbReference type="PANTHER" id="PTHR10788">
    <property type="entry name" value="TREHALOSE-6-PHOSPHATE SYNTHASE"/>
    <property type="match status" value="1"/>
</dbReference>
<keyword evidence="3" id="KW-1185">Reference proteome</keyword>